<comment type="caution">
    <text evidence="8">The sequence shown here is derived from an EMBL/GenBank/DDBJ whole genome shotgun (WGS) entry which is preliminary data.</text>
</comment>
<accession>A0A9X2JIM5</accession>
<evidence type="ECO:0000256" key="3">
    <source>
        <dbReference type="ARBA" id="ARBA00022777"/>
    </source>
</evidence>
<evidence type="ECO:0000256" key="4">
    <source>
        <dbReference type="ARBA" id="ARBA00022840"/>
    </source>
</evidence>
<sequence>MSNPQICPNCGAKLPDDAPARLCPRCLVAAGLESHAVLAESAPEAPTIDSPAASGFVPPSTEQLAGEFPQLEILSLLGYGGMGAVYKARQTNLDRLVALKIIRPEATLDRTFASRFNREAKTLARLSHQHIVNVFDFGEVAWPTAEDQPNRPLFYFIMEYVDGVNLRQLISDGKLMPNEALAIVPQICDALQYAHDEGVVHRDIKPENILIDKRGRVKIADFGLAKLSTQKEGEFRLTGTHQVMGTPRYMAPEQLESTHGVDHRADIYSLGVVFYEMLTGEAPMGHFDPPSKKVEVDVRLDEVVLRSLAREPARRYQHASEVKTGVEQVCGVHAAPPTDHSASLVDPPAAGDEHLYNTVRWPAIAMLVGGGVNLTGFLLWIWLLSRGNYWHDFPLLIGHNPEATAWIFFLTGAAGIPMLFSGLKMLQFESRRLALFGAVMALVPLSIFVPLTAPIGIWVLAVMTNSKVRAAFRHA</sequence>
<proteinExistence type="predicted"/>
<keyword evidence="2 5" id="KW-0547">Nucleotide-binding</keyword>
<feature type="transmembrane region" description="Helical" evidence="6">
    <location>
        <begin position="363"/>
        <end position="383"/>
    </location>
</feature>
<name>A0A9X2JIM5_9BACT</name>
<keyword evidence="6" id="KW-0472">Membrane</keyword>
<dbReference type="GO" id="GO:0005524">
    <property type="term" value="F:ATP binding"/>
    <property type="evidence" value="ECO:0007669"/>
    <property type="project" value="UniProtKB-UniRule"/>
</dbReference>
<feature type="transmembrane region" description="Helical" evidence="6">
    <location>
        <begin position="433"/>
        <end position="461"/>
    </location>
</feature>
<reference evidence="8" key="1">
    <citation type="submission" date="2022-06" db="EMBL/GenBank/DDBJ databases">
        <title>Aeoliella straminimaris, a novel planctomycete from sediments.</title>
        <authorList>
            <person name="Vitorino I.R."/>
            <person name="Lage O.M."/>
        </authorList>
    </citation>
    <scope>NUCLEOTIDE SEQUENCE</scope>
    <source>
        <strain evidence="8">ICT_H6.2</strain>
    </source>
</reference>
<feature type="binding site" evidence="5">
    <location>
        <position position="100"/>
    </location>
    <ligand>
        <name>ATP</name>
        <dbReference type="ChEBI" id="CHEBI:30616"/>
    </ligand>
</feature>
<dbReference type="Gene3D" id="1.10.510.10">
    <property type="entry name" value="Transferase(Phosphotransferase) domain 1"/>
    <property type="match status" value="1"/>
</dbReference>
<dbReference type="PROSITE" id="PS50011">
    <property type="entry name" value="PROTEIN_KINASE_DOM"/>
    <property type="match status" value="1"/>
</dbReference>
<evidence type="ECO:0000256" key="5">
    <source>
        <dbReference type="PROSITE-ProRule" id="PRU10141"/>
    </source>
</evidence>
<keyword evidence="6" id="KW-1133">Transmembrane helix</keyword>
<evidence type="ECO:0000313" key="9">
    <source>
        <dbReference type="Proteomes" id="UP001155241"/>
    </source>
</evidence>
<evidence type="ECO:0000259" key="7">
    <source>
        <dbReference type="PROSITE" id="PS50011"/>
    </source>
</evidence>
<dbReference type="RefSeq" id="WP_252853963.1">
    <property type="nucleotide sequence ID" value="NZ_JAMXLR010000061.1"/>
</dbReference>
<keyword evidence="9" id="KW-1185">Reference proteome</keyword>
<feature type="transmembrane region" description="Helical" evidence="6">
    <location>
        <begin position="403"/>
        <end position="421"/>
    </location>
</feature>
<gene>
    <name evidence="8" type="ORF">NG895_18290</name>
</gene>
<dbReference type="Gene3D" id="3.30.200.20">
    <property type="entry name" value="Phosphorylase Kinase, domain 1"/>
    <property type="match status" value="1"/>
</dbReference>
<dbReference type="AlphaFoldDB" id="A0A9X2JIM5"/>
<dbReference type="PROSITE" id="PS00108">
    <property type="entry name" value="PROTEIN_KINASE_ST"/>
    <property type="match status" value="1"/>
</dbReference>
<evidence type="ECO:0000313" key="8">
    <source>
        <dbReference type="EMBL" id="MCO6045853.1"/>
    </source>
</evidence>
<keyword evidence="6" id="KW-0812">Transmembrane</keyword>
<dbReference type="PANTHER" id="PTHR43289">
    <property type="entry name" value="MITOGEN-ACTIVATED PROTEIN KINASE KINASE KINASE 20-RELATED"/>
    <property type="match status" value="1"/>
</dbReference>
<feature type="domain" description="Protein kinase" evidence="7">
    <location>
        <begin position="71"/>
        <end position="336"/>
    </location>
</feature>
<dbReference type="GO" id="GO:0004674">
    <property type="term" value="F:protein serine/threonine kinase activity"/>
    <property type="evidence" value="ECO:0007669"/>
    <property type="project" value="TreeGrafter"/>
</dbReference>
<keyword evidence="3 8" id="KW-0418">Kinase</keyword>
<evidence type="ECO:0000256" key="2">
    <source>
        <dbReference type="ARBA" id="ARBA00022741"/>
    </source>
</evidence>
<evidence type="ECO:0000256" key="6">
    <source>
        <dbReference type="SAM" id="Phobius"/>
    </source>
</evidence>
<dbReference type="Pfam" id="PF00069">
    <property type="entry name" value="Pkinase"/>
    <property type="match status" value="1"/>
</dbReference>
<protein>
    <submittedName>
        <fullName evidence="8">Serine/threonine-protein kinase</fullName>
    </submittedName>
</protein>
<keyword evidence="1" id="KW-0808">Transferase</keyword>
<dbReference type="PANTHER" id="PTHR43289:SF6">
    <property type="entry name" value="SERINE_THREONINE-PROTEIN KINASE NEKL-3"/>
    <property type="match status" value="1"/>
</dbReference>
<dbReference type="InterPro" id="IPR008271">
    <property type="entry name" value="Ser/Thr_kinase_AS"/>
</dbReference>
<keyword evidence="4 5" id="KW-0067">ATP-binding</keyword>
<organism evidence="8 9">
    <name type="scientific">Aeoliella straminimaris</name>
    <dbReference type="NCBI Taxonomy" id="2954799"/>
    <lineage>
        <taxon>Bacteria</taxon>
        <taxon>Pseudomonadati</taxon>
        <taxon>Planctomycetota</taxon>
        <taxon>Planctomycetia</taxon>
        <taxon>Pirellulales</taxon>
        <taxon>Lacipirellulaceae</taxon>
        <taxon>Aeoliella</taxon>
    </lineage>
</organism>
<dbReference type="InterPro" id="IPR017441">
    <property type="entry name" value="Protein_kinase_ATP_BS"/>
</dbReference>
<dbReference type="SUPFAM" id="SSF56112">
    <property type="entry name" value="Protein kinase-like (PK-like)"/>
    <property type="match status" value="1"/>
</dbReference>
<dbReference type="InterPro" id="IPR000719">
    <property type="entry name" value="Prot_kinase_dom"/>
</dbReference>
<dbReference type="PROSITE" id="PS00107">
    <property type="entry name" value="PROTEIN_KINASE_ATP"/>
    <property type="match status" value="1"/>
</dbReference>
<evidence type="ECO:0000256" key="1">
    <source>
        <dbReference type="ARBA" id="ARBA00022679"/>
    </source>
</evidence>
<dbReference type="Proteomes" id="UP001155241">
    <property type="component" value="Unassembled WGS sequence"/>
</dbReference>
<dbReference type="CDD" id="cd14014">
    <property type="entry name" value="STKc_PknB_like"/>
    <property type="match status" value="1"/>
</dbReference>
<dbReference type="EMBL" id="JAMXLR010000061">
    <property type="protein sequence ID" value="MCO6045853.1"/>
    <property type="molecule type" value="Genomic_DNA"/>
</dbReference>
<dbReference type="InterPro" id="IPR011009">
    <property type="entry name" value="Kinase-like_dom_sf"/>
</dbReference>
<dbReference type="SMART" id="SM00220">
    <property type="entry name" value="S_TKc"/>
    <property type="match status" value="1"/>
</dbReference>